<protein>
    <submittedName>
        <fullName evidence="1">Uncharacterized protein</fullName>
    </submittedName>
</protein>
<comment type="caution">
    <text evidence="1">The sequence shown here is derived from an EMBL/GenBank/DDBJ whole genome shotgun (WGS) entry which is preliminary data.</text>
</comment>
<sequence length="105" mass="11788">MGGTFDIDVLFVCSPQKTEKDPSLCIFSRVHDCSSSKVKIVDMSIFKDQYVEEREKFRGCVLIFEKLNGDGSQSVKMELSKRLIEERVGVKPYIADLLGGSFSSL</sequence>
<dbReference type="EMBL" id="QGKX02001621">
    <property type="protein sequence ID" value="KAF3504316.1"/>
    <property type="molecule type" value="Genomic_DNA"/>
</dbReference>
<evidence type="ECO:0000313" key="2">
    <source>
        <dbReference type="Proteomes" id="UP000712600"/>
    </source>
</evidence>
<dbReference type="AlphaFoldDB" id="A0A8S9NNX6"/>
<gene>
    <name evidence="1" type="ORF">F2Q69_00041518</name>
</gene>
<name>A0A8S9NNX6_BRACR</name>
<proteinExistence type="predicted"/>
<reference evidence="1" key="1">
    <citation type="submission" date="2019-12" db="EMBL/GenBank/DDBJ databases">
        <title>Genome sequencing and annotation of Brassica cretica.</title>
        <authorList>
            <person name="Studholme D.J."/>
            <person name="Sarris P."/>
        </authorList>
    </citation>
    <scope>NUCLEOTIDE SEQUENCE</scope>
    <source>
        <strain evidence="1">PFS-109/04</strain>
        <tissue evidence="1">Leaf</tissue>
    </source>
</reference>
<accession>A0A8S9NNX6</accession>
<organism evidence="1 2">
    <name type="scientific">Brassica cretica</name>
    <name type="common">Mustard</name>
    <dbReference type="NCBI Taxonomy" id="69181"/>
    <lineage>
        <taxon>Eukaryota</taxon>
        <taxon>Viridiplantae</taxon>
        <taxon>Streptophyta</taxon>
        <taxon>Embryophyta</taxon>
        <taxon>Tracheophyta</taxon>
        <taxon>Spermatophyta</taxon>
        <taxon>Magnoliopsida</taxon>
        <taxon>eudicotyledons</taxon>
        <taxon>Gunneridae</taxon>
        <taxon>Pentapetalae</taxon>
        <taxon>rosids</taxon>
        <taxon>malvids</taxon>
        <taxon>Brassicales</taxon>
        <taxon>Brassicaceae</taxon>
        <taxon>Brassiceae</taxon>
        <taxon>Brassica</taxon>
    </lineage>
</organism>
<evidence type="ECO:0000313" key="1">
    <source>
        <dbReference type="EMBL" id="KAF3504316.1"/>
    </source>
</evidence>
<dbReference type="Proteomes" id="UP000712600">
    <property type="component" value="Unassembled WGS sequence"/>
</dbReference>